<gene>
    <name evidence="3" type="ORF">PMAYCL1PPCAC_17910</name>
</gene>
<sequence>MDLVKKMEQGMSPKPLKDNQFFVLEELKYEMPQQKLPLREPPKITIEDDEDDEEPDIDELGEDDPLPPRRDSKKKRDSGHLKVGGMKKSPSLSSITSYMKDINQKIQRLKNNQIAGVVFFLIVGLLCSVCSYLMSVYSAQLNKELIESTVTNQEITNKKLKKALVEGPSKYLVGALNFGGRMLSSIGTVMLVQVIVTYVKRRRYNLVLRSAAGEADQVVGEVHTGVTDAAGELIMNCIQVW</sequence>
<feature type="non-terminal residue" evidence="3">
    <location>
        <position position="241"/>
    </location>
</feature>
<feature type="transmembrane region" description="Helical" evidence="2">
    <location>
        <begin position="114"/>
        <end position="134"/>
    </location>
</feature>
<keyword evidence="2" id="KW-1133">Transmembrane helix</keyword>
<evidence type="ECO:0000256" key="1">
    <source>
        <dbReference type="SAM" id="MobiDB-lite"/>
    </source>
</evidence>
<dbReference type="Proteomes" id="UP001328107">
    <property type="component" value="Unassembled WGS sequence"/>
</dbReference>
<keyword evidence="2" id="KW-0812">Transmembrane</keyword>
<dbReference type="EMBL" id="BTRK01000004">
    <property type="protein sequence ID" value="GMR47715.1"/>
    <property type="molecule type" value="Genomic_DNA"/>
</dbReference>
<keyword evidence="2" id="KW-0472">Membrane</keyword>
<feature type="compositionally biased region" description="Acidic residues" evidence="1">
    <location>
        <begin position="47"/>
        <end position="65"/>
    </location>
</feature>
<name>A0AAN5I129_9BILA</name>
<evidence type="ECO:0000313" key="4">
    <source>
        <dbReference type="Proteomes" id="UP001328107"/>
    </source>
</evidence>
<evidence type="ECO:0000256" key="2">
    <source>
        <dbReference type="SAM" id="Phobius"/>
    </source>
</evidence>
<comment type="caution">
    <text evidence="3">The sequence shown here is derived from an EMBL/GenBank/DDBJ whole genome shotgun (WGS) entry which is preliminary data.</text>
</comment>
<accession>A0AAN5I129</accession>
<organism evidence="3 4">
    <name type="scientific">Pristionchus mayeri</name>
    <dbReference type="NCBI Taxonomy" id="1317129"/>
    <lineage>
        <taxon>Eukaryota</taxon>
        <taxon>Metazoa</taxon>
        <taxon>Ecdysozoa</taxon>
        <taxon>Nematoda</taxon>
        <taxon>Chromadorea</taxon>
        <taxon>Rhabditida</taxon>
        <taxon>Rhabditina</taxon>
        <taxon>Diplogasteromorpha</taxon>
        <taxon>Diplogasteroidea</taxon>
        <taxon>Neodiplogasteridae</taxon>
        <taxon>Pristionchus</taxon>
    </lineage>
</organism>
<dbReference type="AlphaFoldDB" id="A0AAN5I129"/>
<keyword evidence="4" id="KW-1185">Reference proteome</keyword>
<protein>
    <submittedName>
        <fullName evidence="3">Uncharacterized protein</fullName>
    </submittedName>
</protein>
<feature type="region of interest" description="Disordered" evidence="1">
    <location>
        <begin position="33"/>
        <end position="92"/>
    </location>
</feature>
<evidence type="ECO:0000313" key="3">
    <source>
        <dbReference type="EMBL" id="GMR47715.1"/>
    </source>
</evidence>
<proteinExistence type="predicted"/>
<feature type="transmembrane region" description="Helical" evidence="2">
    <location>
        <begin position="178"/>
        <end position="199"/>
    </location>
</feature>
<reference evidence="4" key="1">
    <citation type="submission" date="2022-10" db="EMBL/GenBank/DDBJ databases">
        <title>Genome assembly of Pristionchus species.</title>
        <authorList>
            <person name="Yoshida K."/>
            <person name="Sommer R.J."/>
        </authorList>
    </citation>
    <scope>NUCLEOTIDE SEQUENCE [LARGE SCALE GENOMIC DNA]</scope>
    <source>
        <strain evidence="4">RS5460</strain>
    </source>
</reference>
<feature type="compositionally biased region" description="Basic and acidic residues" evidence="1">
    <location>
        <begin position="37"/>
        <end position="46"/>
    </location>
</feature>